<dbReference type="Gene3D" id="1.20.120.450">
    <property type="entry name" value="dinb family like domain"/>
    <property type="match status" value="1"/>
</dbReference>
<dbReference type="OrthoDB" id="119432at2"/>
<evidence type="ECO:0000313" key="4">
    <source>
        <dbReference type="Proteomes" id="UP000321820"/>
    </source>
</evidence>
<feature type="domain" description="DinB-like" evidence="2">
    <location>
        <begin position="58"/>
        <end position="163"/>
    </location>
</feature>
<dbReference type="AlphaFoldDB" id="A0A5B9EHI1"/>
<sequence>MRQNRIASLACGLLLLVVFAASGLRAQTAASQPGFQSAYASDADRLSGKFVGLAGAMTGKYDWKPGQGVRSVGEVFNLIVMENGMLTRVITGAAAPSGPRPEPITDPAKLQAALKSSYADLQKAISGLSDSDLSAPVKLFGRDMTKQSAIMILLSDQHEHLGQSIAYARMNNVVPPWSK</sequence>
<dbReference type="InterPro" id="IPR024775">
    <property type="entry name" value="DinB-like"/>
</dbReference>
<organism evidence="3 4">
    <name type="scientific">Terriglobus albidus</name>
    <dbReference type="NCBI Taxonomy" id="1592106"/>
    <lineage>
        <taxon>Bacteria</taxon>
        <taxon>Pseudomonadati</taxon>
        <taxon>Acidobacteriota</taxon>
        <taxon>Terriglobia</taxon>
        <taxon>Terriglobales</taxon>
        <taxon>Acidobacteriaceae</taxon>
        <taxon>Terriglobus</taxon>
    </lineage>
</organism>
<accession>A0A5B9EHI1</accession>
<keyword evidence="1" id="KW-0732">Signal</keyword>
<gene>
    <name evidence="3" type="ORF">FTW19_23005</name>
</gene>
<dbReference type="KEGG" id="talb:FTW19_23005"/>
<evidence type="ECO:0000259" key="2">
    <source>
        <dbReference type="Pfam" id="PF12867"/>
    </source>
</evidence>
<feature type="chain" id="PRO_5023095228" evidence="1">
    <location>
        <begin position="21"/>
        <end position="179"/>
    </location>
</feature>
<name>A0A5B9EHI1_9BACT</name>
<keyword evidence="4" id="KW-1185">Reference proteome</keyword>
<proteinExistence type="predicted"/>
<dbReference type="EMBL" id="CP042806">
    <property type="protein sequence ID" value="QEE30605.1"/>
    <property type="molecule type" value="Genomic_DNA"/>
</dbReference>
<reference evidence="3 4" key="1">
    <citation type="submission" date="2019-08" db="EMBL/GenBank/DDBJ databases">
        <title>Complete genome sequence of Terriglobus albidus strain ORNL.</title>
        <authorList>
            <person name="Podar M."/>
        </authorList>
    </citation>
    <scope>NUCLEOTIDE SEQUENCE [LARGE SCALE GENOMIC DNA]</scope>
    <source>
        <strain evidence="3 4">ORNL</strain>
    </source>
</reference>
<dbReference type="SUPFAM" id="SSF109854">
    <property type="entry name" value="DinB/YfiT-like putative metalloenzymes"/>
    <property type="match status" value="1"/>
</dbReference>
<dbReference type="RefSeq" id="WP_147649916.1">
    <property type="nucleotide sequence ID" value="NZ_CP042806.1"/>
</dbReference>
<dbReference type="Proteomes" id="UP000321820">
    <property type="component" value="Chromosome"/>
</dbReference>
<evidence type="ECO:0000256" key="1">
    <source>
        <dbReference type="SAM" id="SignalP"/>
    </source>
</evidence>
<protein>
    <submittedName>
        <fullName evidence="3">DinB family protein</fullName>
    </submittedName>
</protein>
<dbReference type="InterPro" id="IPR034660">
    <property type="entry name" value="DinB/YfiT-like"/>
</dbReference>
<dbReference type="Pfam" id="PF12867">
    <property type="entry name" value="DinB_2"/>
    <property type="match status" value="1"/>
</dbReference>
<evidence type="ECO:0000313" key="3">
    <source>
        <dbReference type="EMBL" id="QEE30605.1"/>
    </source>
</evidence>
<feature type="signal peptide" evidence="1">
    <location>
        <begin position="1"/>
        <end position="20"/>
    </location>
</feature>